<protein>
    <submittedName>
        <fullName evidence="2">Uncharacterized protein</fullName>
    </submittedName>
</protein>
<accession>T1GY83</accession>
<name>T1GY83_MEGSC</name>
<keyword evidence="3" id="KW-1185">Reference proteome</keyword>
<organism evidence="2 3">
    <name type="scientific">Megaselia scalaris</name>
    <name type="common">Humpbacked fly</name>
    <name type="synonym">Phora scalaris</name>
    <dbReference type="NCBI Taxonomy" id="36166"/>
    <lineage>
        <taxon>Eukaryota</taxon>
        <taxon>Metazoa</taxon>
        <taxon>Ecdysozoa</taxon>
        <taxon>Arthropoda</taxon>
        <taxon>Hexapoda</taxon>
        <taxon>Insecta</taxon>
        <taxon>Pterygota</taxon>
        <taxon>Neoptera</taxon>
        <taxon>Endopterygota</taxon>
        <taxon>Diptera</taxon>
        <taxon>Brachycera</taxon>
        <taxon>Muscomorpha</taxon>
        <taxon>Platypezoidea</taxon>
        <taxon>Phoridae</taxon>
        <taxon>Megaseliini</taxon>
        <taxon>Megaselia</taxon>
    </lineage>
</organism>
<dbReference type="Proteomes" id="UP000015102">
    <property type="component" value="Unassembled WGS sequence"/>
</dbReference>
<dbReference type="EnsemblMetazoa" id="MESCA008805-RA">
    <property type="protein sequence ID" value="MESCA008805-PA"/>
    <property type="gene ID" value="MESCA008805"/>
</dbReference>
<feature type="compositionally biased region" description="Acidic residues" evidence="1">
    <location>
        <begin position="236"/>
        <end position="257"/>
    </location>
</feature>
<proteinExistence type="predicted"/>
<evidence type="ECO:0000256" key="1">
    <source>
        <dbReference type="SAM" id="MobiDB-lite"/>
    </source>
</evidence>
<dbReference type="AlphaFoldDB" id="T1GY83"/>
<sequence length="316" mass="34392">CTDHDLDEFSTDSEEACGADGRNCRQYTTVIVNQADSSVAPVTTTTTITKPAADDIKISKKLDIGKCSSRLFGSSSFKLRSGSRRPTLERHKTISSAYSSSTDQILIVGKEEMLPMQTLSTTFIQGTTTATTTIITTTTPSTTTATTLPPQPQQQLLSSSRLGDNDIPATTIASATTNVSATSGGGGGNNNVTVIQMANLSPKLSLGAKRKSLKTQISDTPTIMIEMPVIKRQNTSDEEFEYADEDEEGVDVDRDDENDHDDMFMLMIQRRKHFFSNISSVLVISARPPTTNPQRKFNIAALNTESTKTRYEELVT</sequence>
<dbReference type="EMBL" id="CAQQ02380379">
    <property type="status" value="NOT_ANNOTATED_CDS"/>
    <property type="molecule type" value="Genomic_DNA"/>
</dbReference>
<dbReference type="HOGENOM" id="CLU_881604_0_0_1"/>
<dbReference type="EMBL" id="CAQQ02380378">
    <property type="status" value="NOT_ANNOTATED_CDS"/>
    <property type="molecule type" value="Genomic_DNA"/>
</dbReference>
<feature type="region of interest" description="Disordered" evidence="1">
    <location>
        <begin position="235"/>
        <end position="257"/>
    </location>
</feature>
<evidence type="ECO:0000313" key="2">
    <source>
        <dbReference type="EnsemblMetazoa" id="MESCA008805-PA"/>
    </source>
</evidence>
<reference evidence="2" key="2">
    <citation type="submission" date="2015-06" db="UniProtKB">
        <authorList>
            <consortium name="EnsemblMetazoa"/>
        </authorList>
    </citation>
    <scope>IDENTIFICATION</scope>
</reference>
<evidence type="ECO:0000313" key="3">
    <source>
        <dbReference type="Proteomes" id="UP000015102"/>
    </source>
</evidence>
<reference evidence="3" key="1">
    <citation type="submission" date="2013-02" db="EMBL/GenBank/DDBJ databases">
        <authorList>
            <person name="Hughes D."/>
        </authorList>
    </citation>
    <scope>NUCLEOTIDE SEQUENCE</scope>
    <source>
        <strain>Durham</strain>
        <strain evidence="3">NC isolate 2 -- Noor lab</strain>
    </source>
</reference>